<dbReference type="OrthoDB" id="5419821at2759"/>
<dbReference type="PANTHER" id="PTHR39639">
    <property type="entry name" value="CHROMOSOME 16, WHOLE GENOME SHOTGUN SEQUENCE"/>
    <property type="match status" value="1"/>
</dbReference>
<evidence type="ECO:0000313" key="3">
    <source>
        <dbReference type="Proteomes" id="UP000789342"/>
    </source>
</evidence>
<evidence type="ECO:0000313" key="2">
    <source>
        <dbReference type="EMBL" id="CAG8513346.1"/>
    </source>
</evidence>
<proteinExistence type="predicted"/>
<sequence length="360" mass="41985">MKKKFSYEAPETAALSEKMQTTGGMPPVACQYLSLKIDYCRKVKDIKQSHLIDSIKNNFYVPPVIFSCKKIQDGEGSNKTLRVCIDGKQRLTSIRRFFNNEIPHLIPDAPRSTRRFYSLESENCFTEYERENIFDCAEFVCVEYWDLTLSQEQEIFSRVQLGMPLTNAEKLASISSPTVDFAQNLYATYNSISQIIDTKRGKPLELITQTLYMIENEPEKQVFTHNNLTKYLKDDREVPIRLKQTAKTVFETLDTLIEENAALFSENHKFAPIEFVFFCWIIAKFPKLEIWQYQMYLKEMKEHVKTYHTDIRFNAKVYATLREYVVDLEPDELVGDYGSGKRPRCGFMAVESSKKIKLED</sequence>
<keyword evidence="3" id="KW-1185">Reference proteome</keyword>
<feature type="domain" description="GmrSD restriction endonucleases N-terminal" evidence="1">
    <location>
        <begin position="47"/>
        <end position="254"/>
    </location>
</feature>
<gene>
    <name evidence="2" type="ORF">AMORRO_LOCUS3840</name>
</gene>
<dbReference type="PANTHER" id="PTHR39639:SF1">
    <property type="entry name" value="DUF262 DOMAIN-CONTAINING PROTEIN"/>
    <property type="match status" value="1"/>
</dbReference>
<evidence type="ECO:0000259" key="1">
    <source>
        <dbReference type="Pfam" id="PF03235"/>
    </source>
</evidence>
<accession>A0A9N9A0B6</accession>
<name>A0A9N9A0B6_9GLOM</name>
<protein>
    <submittedName>
        <fullName evidence="2">3657_t:CDS:1</fullName>
    </submittedName>
</protein>
<reference evidence="2" key="1">
    <citation type="submission" date="2021-06" db="EMBL/GenBank/DDBJ databases">
        <authorList>
            <person name="Kallberg Y."/>
            <person name="Tangrot J."/>
            <person name="Rosling A."/>
        </authorList>
    </citation>
    <scope>NUCLEOTIDE SEQUENCE</scope>
    <source>
        <strain evidence="2">CL551</strain>
    </source>
</reference>
<dbReference type="EMBL" id="CAJVPV010001948">
    <property type="protein sequence ID" value="CAG8513346.1"/>
    <property type="molecule type" value="Genomic_DNA"/>
</dbReference>
<dbReference type="InterPro" id="IPR004919">
    <property type="entry name" value="GmrSD_N"/>
</dbReference>
<comment type="caution">
    <text evidence="2">The sequence shown here is derived from an EMBL/GenBank/DDBJ whole genome shotgun (WGS) entry which is preliminary data.</text>
</comment>
<organism evidence="2 3">
    <name type="scientific">Acaulospora morrowiae</name>
    <dbReference type="NCBI Taxonomy" id="94023"/>
    <lineage>
        <taxon>Eukaryota</taxon>
        <taxon>Fungi</taxon>
        <taxon>Fungi incertae sedis</taxon>
        <taxon>Mucoromycota</taxon>
        <taxon>Glomeromycotina</taxon>
        <taxon>Glomeromycetes</taxon>
        <taxon>Diversisporales</taxon>
        <taxon>Acaulosporaceae</taxon>
        <taxon>Acaulospora</taxon>
    </lineage>
</organism>
<dbReference type="Pfam" id="PF03235">
    <property type="entry name" value="GmrSD_N"/>
    <property type="match status" value="1"/>
</dbReference>
<dbReference type="Proteomes" id="UP000789342">
    <property type="component" value="Unassembled WGS sequence"/>
</dbReference>
<dbReference type="AlphaFoldDB" id="A0A9N9A0B6"/>